<dbReference type="GO" id="GO:0009235">
    <property type="term" value="P:cobalamin metabolic process"/>
    <property type="evidence" value="ECO:0007669"/>
    <property type="project" value="TreeGrafter"/>
</dbReference>
<evidence type="ECO:0000256" key="10">
    <source>
        <dbReference type="ARBA" id="ARBA00023002"/>
    </source>
</evidence>
<sequence length="254" mass="30274">MYALHCSQFRFIFIRSKVYVQWYNYLADAKYHLPYEKDTIAFTIIGRPDMFEKAFKTFVCNRTSKPLVDIDYKFIMFYMKKIQQEYNNVDIILRNVRGHHSNLNTNIAAHVTGVAYRYTQSDVLHYTWPKTKKPLEFAVHHKYGAWYTVPAVIVFRDFKLPSLLYPLPFDALPSHEHRRYVLQSLHNGTMEWRHASFMPGRQPFSEEAKQYFSSKFNQRISIVKKTKQSCKEGRFTYFFKHILPAFMPILGCCM</sequence>
<reference evidence="12" key="1">
    <citation type="submission" date="2015-07" db="EMBL/GenBank/DDBJ databases">
        <title>MeaNS - Measles Nucleotide Surveillance Program.</title>
        <authorList>
            <person name="Tran T."/>
            <person name="Druce J."/>
        </authorList>
    </citation>
    <scope>NUCLEOTIDE SEQUENCE</scope>
    <source>
        <strain evidence="12">UCB-OBI-ISO-001</strain>
        <tissue evidence="12">Gonad</tissue>
    </source>
</reference>
<evidence type="ECO:0000256" key="6">
    <source>
        <dbReference type="ARBA" id="ARBA00022630"/>
    </source>
</evidence>
<keyword evidence="5" id="KW-0963">Cytoplasm</keyword>
<evidence type="ECO:0000256" key="3">
    <source>
        <dbReference type="ARBA" id="ARBA00004496"/>
    </source>
</evidence>
<comment type="similarity">
    <text evidence="4">Belongs to the MMACHC family.</text>
</comment>
<keyword evidence="6" id="KW-0285">Flavoprotein</keyword>
<keyword evidence="10" id="KW-0560">Oxidoreductase</keyword>
<evidence type="ECO:0000256" key="8">
    <source>
        <dbReference type="ARBA" id="ARBA00022827"/>
    </source>
</evidence>
<organism evidence="12">
    <name type="scientific">Octopus bimaculoides</name>
    <name type="common">California two-spotted octopus</name>
    <dbReference type="NCBI Taxonomy" id="37653"/>
    <lineage>
        <taxon>Eukaryota</taxon>
        <taxon>Metazoa</taxon>
        <taxon>Spiralia</taxon>
        <taxon>Lophotrochozoa</taxon>
        <taxon>Mollusca</taxon>
        <taxon>Cephalopoda</taxon>
        <taxon>Coleoidea</taxon>
        <taxon>Octopodiformes</taxon>
        <taxon>Octopoda</taxon>
        <taxon>Incirrata</taxon>
        <taxon>Octopodidae</taxon>
        <taxon>Octopus</taxon>
    </lineage>
</organism>
<comment type="subcellular location">
    <subcellularLocation>
        <location evidence="3">Cytoplasm</location>
    </subcellularLocation>
</comment>
<dbReference type="KEGG" id="obi:106878150"/>
<comment type="cofactor">
    <cofactor evidence="1">
        <name>FMN</name>
        <dbReference type="ChEBI" id="CHEBI:58210"/>
    </cofactor>
</comment>
<name>A0A0L8GAA9_OCTBM</name>
<evidence type="ECO:0000256" key="2">
    <source>
        <dbReference type="ARBA" id="ARBA00001974"/>
    </source>
</evidence>
<evidence type="ECO:0000256" key="7">
    <source>
        <dbReference type="ARBA" id="ARBA00022643"/>
    </source>
</evidence>
<dbReference type="OrthoDB" id="409189at2759"/>
<protein>
    <recommendedName>
        <fullName evidence="11">Cyanocobalamin reductase (cyanide-eliminating)</fullName>
    </recommendedName>
</protein>
<comment type="cofactor">
    <cofactor evidence="2">
        <name>FAD</name>
        <dbReference type="ChEBI" id="CHEBI:57692"/>
    </cofactor>
</comment>
<dbReference type="GO" id="GO:0005737">
    <property type="term" value="C:cytoplasm"/>
    <property type="evidence" value="ECO:0007669"/>
    <property type="project" value="UniProtKB-SubCell"/>
</dbReference>
<dbReference type="GO" id="GO:0071949">
    <property type="term" value="F:FAD binding"/>
    <property type="evidence" value="ECO:0007669"/>
    <property type="project" value="TreeGrafter"/>
</dbReference>
<dbReference type="GO" id="GO:0032451">
    <property type="term" value="F:demethylase activity"/>
    <property type="evidence" value="ECO:0007669"/>
    <property type="project" value="TreeGrafter"/>
</dbReference>
<evidence type="ECO:0000256" key="1">
    <source>
        <dbReference type="ARBA" id="ARBA00001917"/>
    </source>
</evidence>
<dbReference type="InterPro" id="IPR032037">
    <property type="entry name" value="MMACHC"/>
</dbReference>
<dbReference type="Pfam" id="PF16690">
    <property type="entry name" value="MMACHC"/>
    <property type="match status" value="1"/>
</dbReference>
<evidence type="ECO:0000313" key="12">
    <source>
        <dbReference type="EMBL" id="KOF73962.1"/>
    </source>
</evidence>
<evidence type="ECO:0000256" key="4">
    <source>
        <dbReference type="ARBA" id="ARBA00007762"/>
    </source>
</evidence>
<keyword evidence="9" id="KW-0521">NADP</keyword>
<proteinExistence type="inferred from homology"/>
<evidence type="ECO:0000256" key="5">
    <source>
        <dbReference type="ARBA" id="ARBA00022490"/>
    </source>
</evidence>
<dbReference type="EMBL" id="KQ422909">
    <property type="protein sequence ID" value="KOF73962.1"/>
    <property type="molecule type" value="Genomic_DNA"/>
</dbReference>
<accession>A0A0L8GAA9</accession>
<evidence type="ECO:0000256" key="9">
    <source>
        <dbReference type="ARBA" id="ARBA00022857"/>
    </source>
</evidence>
<dbReference type="STRING" id="37653.A0A0L8GAA9"/>
<dbReference type="GO" id="GO:0033787">
    <property type="term" value="F:cyanocobalamin reductase (cyanide-eliminating) (NADP+) activity"/>
    <property type="evidence" value="ECO:0007669"/>
    <property type="project" value="TreeGrafter"/>
</dbReference>
<dbReference type="PANTHER" id="PTHR31457">
    <property type="entry name" value="METHYLMALONIC ACIDURIA AND HOMOCYSTINURIA TYPE C PROTEIN"/>
    <property type="match status" value="1"/>
</dbReference>
<keyword evidence="8" id="KW-0274">FAD</keyword>
<gene>
    <name evidence="12" type="ORF">OCBIM_22037029mg</name>
</gene>
<evidence type="ECO:0000256" key="11">
    <source>
        <dbReference type="ARBA" id="ARBA00031313"/>
    </source>
</evidence>
<dbReference type="PANTHER" id="PTHR31457:SF2">
    <property type="entry name" value="CYANOCOBALAMIN REDUCTASE _ ALKYLCOBALAMIN DEALKYLASE"/>
    <property type="match status" value="1"/>
</dbReference>
<dbReference type="AlphaFoldDB" id="A0A0L8GAA9"/>
<keyword evidence="7" id="KW-0288">FMN</keyword>